<dbReference type="PANTHER" id="PTHR35391:SF7">
    <property type="entry name" value="C2H2-TYPE DOMAIN-CONTAINING PROTEIN"/>
    <property type="match status" value="1"/>
</dbReference>
<evidence type="ECO:0000256" key="1">
    <source>
        <dbReference type="SAM" id="MobiDB-lite"/>
    </source>
</evidence>
<evidence type="ECO:0000259" key="2">
    <source>
        <dbReference type="SMART" id="SM00355"/>
    </source>
</evidence>
<protein>
    <submittedName>
        <fullName evidence="3">Ankyrin repeat protein</fullName>
    </submittedName>
</protein>
<name>A0A8H6K5T8_9PEZI</name>
<feature type="region of interest" description="Disordered" evidence="1">
    <location>
        <begin position="473"/>
        <end position="492"/>
    </location>
</feature>
<feature type="region of interest" description="Disordered" evidence="1">
    <location>
        <begin position="360"/>
        <end position="390"/>
    </location>
</feature>
<dbReference type="Proteomes" id="UP000654918">
    <property type="component" value="Unassembled WGS sequence"/>
</dbReference>
<feature type="compositionally biased region" description="Basic and acidic residues" evidence="1">
    <location>
        <begin position="507"/>
        <end position="519"/>
    </location>
</feature>
<feature type="domain" description="C2H2-type" evidence="2">
    <location>
        <begin position="229"/>
        <end position="255"/>
    </location>
</feature>
<feature type="region of interest" description="Disordered" evidence="1">
    <location>
        <begin position="150"/>
        <end position="172"/>
    </location>
</feature>
<feature type="region of interest" description="Disordered" evidence="1">
    <location>
        <begin position="1"/>
        <end position="31"/>
    </location>
</feature>
<accession>A0A8H6K5T8</accession>
<organism evidence="3 4">
    <name type="scientific">Colletotrichum plurivorum</name>
    <dbReference type="NCBI Taxonomy" id="2175906"/>
    <lineage>
        <taxon>Eukaryota</taxon>
        <taxon>Fungi</taxon>
        <taxon>Dikarya</taxon>
        <taxon>Ascomycota</taxon>
        <taxon>Pezizomycotina</taxon>
        <taxon>Sordariomycetes</taxon>
        <taxon>Hypocreomycetidae</taxon>
        <taxon>Glomerellales</taxon>
        <taxon>Glomerellaceae</taxon>
        <taxon>Colletotrichum</taxon>
        <taxon>Colletotrichum orchidearum species complex</taxon>
    </lineage>
</organism>
<dbReference type="Pfam" id="PF26082">
    <property type="entry name" value="zf-C2H2_AcuF"/>
    <property type="match status" value="1"/>
</dbReference>
<reference evidence="3" key="1">
    <citation type="journal article" date="2020" name="Phytopathology">
        <title>Genome Sequence Resources of Colletotrichum truncatum, C. plurivorum, C. musicola, and C. sojae: Four Species Pathogenic to Soybean (Glycine max).</title>
        <authorList>
            <person name="Rogerio F."/>
            <person name="Boufleur T.R."/>
            <person name="Ciampi-Guillardi M."/>
            <person name="Sukno S.A."/>
            <person name="Thon M.R."/>
            <person name="Massola Junior N.S."/>
            <person name="Baroncelli R."/>
        </authorList>
    </citation>
    <scope>NUCLEOTIDE SEQUENCE</scope>
    <source>
        <strain evidence="3">LFN00145</strain>
    </source>
</reference>
<proteinExistence type="predicted"/>
<feature type="region of interest" description="Disordered" evidence="1">
    <location>
        <begin position="428"/>
        <end position="468"/>
    </location>
</feature>
<feature type="domain" description="C2H2-type" evidence="2">
    <location>
        <begin position="259"/>
        <end position="282"/>
    </location>
</feature>
<feature type="compositionally biased region" description="Pro residues" evidence="1">
    <location>
        <begin position="432"/>
        <end position="454"/>
    </location>
</feature>
<dbReference type="PANTHER" id="PTHR35391">
    <property type="entry name" value="C2H2-TYPE DOMAIN-CONTAINING PROTEIN-RELATED"/>
    <property type="match status" value="1"/>
</dbReference>
<feature type="compositionally biased region" description="Polar residues" evidence="1">
    <location>
        <begin position="157"/>
        <end position="172"/>
    </location>
</feature>
<dbReference type="SMART" id="SM00355">
    <property type="entry name" value="ZnF_C2H2"/>
    <property type="match status" value="3"/>
</dbReference>
<comment type="caution">
    <text evidence="3">The sequence shown here is derived from an EMBL/GenBank/DDBJ whole genome shotgun (WGS) entry which is preliminary data.</text>
</comment>
<gene>
    <name evidence="3" type="ORF">CPLU01_10351</name>
</gene>
<feature type="region of interest" description="Disordered" evidence="1">
    <location>
        <begin position="507"/>
        <end position="530"/>
    </location>
</feature>
<evidence type="ECO:0000313" key="4">
    <source>
        <dbReference type="Proteomes" id="UP000654918"/>
    </source>
</evidence>
<dbReference type="AlphaFoldDB" id="A0A8H6K5T8"/>
<keyword evidence="4" id="KW-1185">Reference proteome</keyword>
<dbReference type="InterPro" id="IPR058925">
    <property type="entry name" value="zf-C2H2_AcuF"/>
</dbReference>
<feature type="domain" description="C2H2-type" evidence="2">
    <location>
        <begin position="308"/>
        <end position="336"/>
    </location>
</feature>
<evidence type="ECO:0000313" key="3">
    <source>
        <dbReference type="EMBL" id="KAF6825307.1"/>
    </source>
</evidence>
<dbReference type="EMBL" id="WIGO01000176">
    <property type="protein sequence ID" value="KAF6825307.1"/>
    <property type="molecule type" value="Genomic_DNA"/>
</dbReference>
<sequence length="561" mass="64369">MSVPEGRHPGVALAEDSDDPQPVEKPTISSSAHKCDNSFATLCEDIQASPYRGLANALTDEAARFKRAANIKALRPSESPKSLDSRLKTVDRVAQSVLSGLDRLEDALNRDLALLTFSRSQISFDMIFLEDALSNMRRSPQNQTLVLPTEEVGDSSPEGSTHSVATSFATDTSDGDRAGRKIYQLTDIWLDGVQLGYNQHIECPYCRTSQFFKDVSQWMHHVYRDLGTYVCTFKDCPTEPFSTSHEWFKHELDCHRRQWKCILCHSRCISASGLESHFLTRHSSSISAAQRRVMLKACERAITHFDKTSCSFCNEWNPQVSGDNNSNGFRSHMARHLQELSRVALPLAIEGLEIKEQKIQTESEYNNDEEMPEDTLKNDSKDTPKVPDDNLNWFPLAKRVSNVDDQRIIDVNPQNPSRSVVIENHTTLRRFTPPPGPHILTRPPPRIITQPPSPGLRHHPSFPGDRLDREHFQDSERHQIDPQASPIRAVPVDKEDIVRFRALERAERADREQREREEKKEEEDKEAQRRRLMERLMPRRRSFVGSRRHRVLHEDGVYRWE</sequence>
<feature type="compositionally biased region" description="Basic and acidic residues" evidence="1">
    <location>
        <begin position="374"/>
        <end position="388"/>
    </location>
</feature>
<dbReference type="InterPro" id="IPR013087">
    <property type="entry name" value="Znf_C2H2_type"/>
</dbReference>